<protein>
    <recommendedName>
        <fullName evidence="3">Recombination activating protein 1</fullName>
    </recommendedName>
</protein>
<name>A0ABQ9HGJ2_9NEOP</name>
<sequence>MYCNAHHISDVERLLNSCWHEGTGSTPLELMNMGCRDSKKCNITKVGVETKRQRRKWDKSIQPIVFEEGDEVLVATHHVSSLVNKQIPKFS</sequence>
<reference evidence="1 2" key="1">
    <citation type="submission" date="2023-02" db="EMBL/GenBank/DDBJ databases">
        <title>LHISI_Scaffold_Assembly.</title>
        <authorList>
            <person name="Stuart O.P."/>
            <person name="Cleave R."/>
            <person name="Magrath M.J.L."/>
            <person name="Mikheyev A.S."/>
        </authorList>
    </citation>
    <scope>NUCLEOTIDE SEQUENCE [LARGE SCALE GENOMIC DNA]</scope>
    <source>
        <strain evidence="1">Daus_M_001</strain>
        <tissue evidence="1">Leg muscle</tissue>
    </source>
</reference>
<keyword evidence="2" id="KW-1185">Reference proteome</keyword>
<evidence type="ECO:0008006" key="3">
    <source>
        <dbReference type="Google" id="ProtNLM"/>
    </source>
</evidence>
<gene>
    <name evidence="1" type="ORF">PR048_015108</name>
</gene>
<proteinExistence type="predicted"/>
<evidence type="ECO:0000313" key="2">
    <source>
        <dbReference type="Proteomes" id="UP001159363"/>
    </source>
</evidence>
<comment type="caution">
    <text evidence="1">The sequence shown here is derived from an EMBL/GenBank/DDBJ whole genome shotgun (WGS) entry which is preliminary data.</text>
</comment>
<dbReference type="Proteomes" id="UP001159363">
    <property type="component" value="Chromosome 4"/>
</dbReference>
<organism evidence="1 2">
    <name type="scientific">Dryococelus australis</name>
    <dbReference type="NCBI Taxonomy" id="614101"/>
    <lineage>
        <taxon>Eukaryota</taxon>
        <taxon>Metazoa</taxon>
        <taxon>Ecdysozoa</taxon>
        <taxon>Arthropoda</taxon>
        <taxon>Hexapoda</taxon>
        <taxon>Insecta</taxon>
        <taxon>Pterygota</taxon>
        <taxon>Neoptera</taxon>
        <taxon>Polyneoptera</taxon>
        <taxon>Phasmatodea</taxon>
        <taxon>Verophasmatodea</taxon>
        <taxon>Anareolatae</taxon>
        <taxon>Phasmatidae</taxon>
        <taxon>Eurycanthinae</taxon>
        <taxon>Dryococelus</taxon>
    </lineage>
</organism>
<dbReference type="EMBL" id="JARBHB010000005">
    <property type="protein sequence ID" value="KAJ8883266.1"/>
    <property type="molecule type" value="Genomic_DNA"/>
</dbReference>
<evidence type="ECO:0000313" key="1">
    <source>
        <dbReference type="EMBL" id="KAJ8883266.1"/>
    </source>
</evidence>
<accession>A0ABQ9HGJ2</accession>